<organism evidence="2 3">
    <name type="scientific">Hyaloscypha bicolor E</name>
    <dbReference type="NCBI Taxonomy" id="1095630"/>
    <lineage>
        <taxon>Eukaryota</taxon>
        <taxon>Fungi</taxon>
        <taxon>Dikarya</taxon>
        <taxon>Ascomycota</taxon>
        <taxon>Pezizomycotina</taxon>
        <taxon>Leotiomycetes</taxon>
        <taxon>Helotiales</taxon>
        <taxon>Hyaloscyphaceae</taxon>
        <taxon>Hyaloscypha</taxon>
        <taxon>Hyaloscypha bicolor</taxon>
    </lineage>
</organism>
<evidence type="ECO:0000259" key="1">
    <source>
        <dbReference type="Pfam" id="PF08550"/>
    </source>
</evidence>
<dbReference type="GO" id="GO:0005773">
    <property type="term" value="C:vacuole"/>
    <property type="evidence" value="ECO:0007669"/>
    <property type="project" value="GOC"/>
</dbReference>
<evidence type="ECO:0000313" key="3">
    <source>
        <dbReference type="Proteomes" id="UP000235371"/>
    </source>
</evidence>
<dbReference type="Pfam" id="PF08550">
    <property type="entry name" value="GATA_AreA"/>
    <property type="match status" value="1"/>
</dbReference>
<protein>
    <recommendedName>
        <fullName evidence="1">Nitrogen regulatory protein areA GATA-like domain-containing protein</fullName>
    </recommendedName>
</protein>
<reference evidence="2 3" key="1">
    <citation type="submission" date="2016-04" db="EMBL/GenBank/DDBJ databases">
        <title>A degradative enzymes factory behind the ericoid mycorrhizal symbiosis.</title>
        <authorList>
            <consortium name="DOE Joint Genome Institute"/>
            <person name="Martino E."/>
            <person name="Morin E."/>
            <person name="Grelet G."/>
            <person name="Kuo A."/>
            <person name="Kohler A."/>
            <person name="Daghino S."/>
            <person name="Barry K."/>
            <person name="Choi C."/>
            <person name="Cichocki N."/>
            <person name="Clum A."/>
            <person name="Copeland A."/>
            <person name="Hainaut M."/>
            <person name="Haridas S."/>
            <person name="Labutti K."/>
            <person name="Lindquist E."/>
            <person name="Lipzen A."/>
            <person name="Khouja H.-R."/>
            <person name="Murat C."/>
            <person name="Ohm R."/>
            <person name="Olson A."/>
            <person name="Spatafora J."/>
            <person name="Veneault-Fourrey C."/>
            <person name="Henrissat B."/>
            <person name="Grigoriev I."/>
            <person name="Martin F."/>
            <person name="Perotto S."/>
        </authorList>
    </citation>
    <scope>NUCLEOTIDE SEQUENCE [LARGE SCALE GENOMIC DNA]</scope>
    <source>
        <strain evidence="2 3">E</strain>
    </source>
</reference>
<dbReference type="InParanoid" id="A0A2J6SNM5"/>
<sequence length="499" mass="55367">MTEVSSVTAQPDWNYSFSSPTLHRSYSQSSFLVGSLSFQPPQKPRVEAEYSCRIPVSVHPPGSSSPRTAHTDCWDSPLLKPTLITSDPYTVPPASGSIPINNSCPSTLVPSKHAEFAEDDAMVQVQPSRHVDYLSYDWKEDDIWSTWKHILSNRKVCSNSARLENAAWRAWAKSKYRLKSVSPESVNWLKDRDVTWLYGPLQTSCAKISTPPASITGVGISKSDSLLNKKPILKKRSDFEIMLRLSPSSASLLNPAALRQGIGNEFPSATTSRERSPAAIEKRHIHFYDKVEQFIAMGVEDGDGDKDPREIYSYDDDSSSDDGLLIMKRPSKPKVLQQSNRNCSQTSFSPKSRTIAILPSTTLKSGVDTLDLTELKTRDDGRLSWYLSPETSPLTESAIDILLESHDEIADVSWNLPSASANHKNRISMAHDSLLQNSSWETSGCEAHRHLSCNPRGMSMLCKEGDNDVVAAGLFGRVTDGMNTAKDIAYVLWNVGWEK</sequence>
<dbReference type="FunCoup" id="A0A2J6SNM5">
    <property type="interactions" value="329"/>
</dbReference>
<dbReference type="GO" id="GO:0042149">
    <property type="term" value="P:cellular response to glucose starvation"/>
    <property type="evidence" value="ECO:0007669"/>
    <property type="project" value="TreeGrafter"/>
</dbReference>
<dbReference type="Proteomes" id="UP000235371">
    <property type="component" value="Unassembled WGS sequence"/>
</dbReference>
<dbReference type="GO" id="GO:0007039">
    <property type="term" value="P:protein catabolic process in the vacuole"/>
    <property type="evidence" value="ECO:0007669"/>
    <property type="project" value="TreeGrafter"/>
</dbReference>
<dbReference type="EMBL" id="KZ613905">
    <property type="protein sequence ID" value="PMD52371.1"/>
    <property type="molecule type" value="Genomic_DNA"/>
</dbReference>
<dbReference type="STRING" id="1095630.A0A2J6SNM5"/>
<feature type="domain" description="Nitrogen regulatory protein areA GATA-like" evidence="1">
    <location>
        <begin position="147"/>
        <end position="173"/>
    </location>
</feature>
<proteinExistence type="predicted"/>
<dbReference type="OrthoDB" id="3531383at2759"/>
<gene>
    <name evidence="2" type="ORF">K444DRAFT_668849</name>
</gene>
<evidence type="ECO:0000313" key="2">
    <source>
        <dbReference type="EMBL" id="PMD52371.1"/>
    </source>
</evidence>
<keyword evidence="3" id="KW-1185">Reference proteome</keyword>
<dbReference type="GeneID" id="36595537"/>
<dbReference type="PANTHER" id="PTHR28051:SF1">
    <property type="entry name" value="PROTEIN MTL1-RELATED"/>
    <property type="match status" value="1"/>
</dbReference>
<dbReference type="InterPro" id="IPR052292">
    <property type="entry name" value="Glucose_repression_reg"/>
</dbReference>
<dbReference type="InterPro" id="IPR013860">
    <property type="entry name" value="AreA_GATA"/>
</dbReference>
<dbReference type="AlphaFoldDB" id="A0A2J6SNM5"/>
<name>A0A2J6SNM5_9HELO</name>
<dbReference type="RefSeq" id="XP_024729275.1">
    <property type="nucleotide sequence ID" value="XM_024887461.1"/>
</dbReference>
<accession>A0A2J6SNM5</accession>
<dbReference type="PANTHER" id="PTHR28051">
    <property type="entry name" value="PROTEIN MTL1-RELATED"/>
    <property type="match status" value="1"/>
</dbReference>